<gene>
    <name evidence="6" type="ORF">LY89DRAFT_633312</name>
</gene>
<dbReference type="PANTHER" id="PTHR45398:SF1">
    <property type="entry name" value="ENZYME, PUTATIVE (JCVI)-RELATED"/>
    <property type="match status" value="1"/>
</dbReference>
<dbReference type="RefSeq" id="XP_018078023.1">
    <property type="nucleotide sequence ID" value="XM_018211340.1"/>
</dbReference>
<name>A0A194XTY3_MOLSC</name>
<keyword evidence="7" id="KW-1185">Reference proteome</keyword>
<dbReference type="SMART" id="SM01294">
    <property type="entry name" value="PKS_PP_betabranch"/>
    <property type="match status" value="1"/>
</dbReference>
<dbReference type="FunFam" id="3.30.559.10:FF:000017">
    <property type="entry name" value="Nonribosomal peptide synthase Pes1"/>
    <property type="match status" value="1"/>
</dbReference>
<dbReference type="SUPFAM" id="SSF52777">
    <property type="entry name" value="CoA-dependent acyltransferases"/>
    <property type="match status" value="4"/>
</dbReference>
<feature type="domain" description="Carrier" evidence="5">
    <location>
        <begin position="1178"/>
        <end position="1257"/>
    </location>
</feature>
<dbReference type="SUPFAM" id="SSF47336">
    <property type="entry name" value="ACP-like"/>
    <property type="match status" value="2"/>
</dbReference>
<dbReference type="PANTHER" id="PTHR45398">
    <property type="match status" value="1"/>
</dbReference>
<dbReference type="GO" id="GO:0016874">
    <property type="term" value="F:ligase activity"/>
    <property type="evidence" value="ECO:0007669"/>
    <property type="project" value="UniProtKB-KW"/>
</dbReference>
<dbReference type="FunFam" id="1.10.1200.10:FF:000005">
    <property type="entry name" value="Nonribosomal peptide synthetase 1"/>
    <property type="match status" value="1"/>
</dbReference>
<dbReference type="CDD" id="cd19542">
    <property type="entry name" value="CT_NRPS-like"/>
    <property type="match status" value="2"/>
</dbReference>
<keyword evidence="3" id="KW-0436">Ligase</keyword>
<dbReference type="InterPro" id="IPR023213">
    <property type="entry name" value="CAT-like_dom_sf"/>
</dbReference>
<dbReference type="InterPro" id="IPR009081">
    <property type="entry name" value="PP-bd_ACP"/>
</dbReference>
<dbReference type="KEGG" id="psco:LY89DRAFT_633312"/>
<feature type="domain" description="Carrier" evidence="5">
    <location>
        <begin position="597"/>
        <end position="673"/>
    </location>
</feature>
<keyword evidence="2" id="KW-0597">Phosphoprotein</keyword>
<proteinExistence type="inferred from homology"/>
<reference evidence="6 7" key="1">
    <citation type="submission" date="2015-10" db="EMBL/GenBank/DDBJ databases">
        <title>Full genome of DAOMC 229536 Phialocephala scopiformis, a fungal endophyte of spruce producing the potent anti-insectan compound rugulosin.</title>
        <authorList>
            <consortium name="DOE Joint Genome Institute"/>
            <person name="Walker A.K."/>
            <person name="Frasz S.L."/>
            <person name="Seifert K.A."/>
            <person name="Miller J.D."/>
            <person name="Mondo S.J."/>
            <person name="Labutti K."/>
            <person name="Lipzen A."/>
            <person name="Dockter R."/>
            <person name="Kennedy M."/>
            <person name="Grigoriev I.V."/>
            <person name="Spatafora J.W."/>
        </authorList>
    </citation>
    <scope>NUCLEOTIDE SEQUENCE [LARGE SCALE GENOMIC DNA]</scope>
    <source>
        <strain evidence="6 7">CBS 120377</strain>
    </source>
</reference>
<evidence type="ECO:0000259" key="5">
    <source>
        <dbReference type="PROSITE" id="PS50075"/>
    </source>
</evidence>
<organism evidence="6 7">
    <name type="scientific">Mollisia scopiformis</name>
    <name type="common">Conifer needle endophyte fungus</name>
    <name type="synonym">Phialocephala scopiformis</name>
    <dbReference type="NCBI Taxonomy" id="149040"/>
    <lineage>
        <taxon>Eukaryota</taxon>
        <taxon>Fungi</taxon>
        <taxon>Dikarya</taxon>
        <taxon>Ascomycota</taxon>
        <taxon>Pezizomycotina</taxon>
        <taxon>Leotiomycetes</taxon>
        <taxon>Helotiales</taxon>
        <taxon>Mollisiaceae</taxon>
        <taxon>Mollisia</taxon>
    </lineage>
</organism>
<dbReference type="Gene3D" id="1.10.1200.10">
    <property type="entry name" value="ACP-like"/>
    <property type="match status" value="2"/>
</dbReference>
<evidence type="ECO:0000313" key="6">
    <source>
        <dbReference type="EMBL" id="KUJ23668.1"/>
    </source>
</evidence>
<dbReference type="Gene3D" id="3.30.559.30">
    <property type="entry name" value="Nonribosomal peptide synthetase, condensation domain"/>
    <property type="match status" value="2"/>
</dbReference>
<evidence type="ECO:0000256" key="4">
    <source>
        <dbReference type="ARBA" id="ARBA00029454"/>
    </source>
</evidence>
<evidence type="ECO:0000256" key="1">
    <source>
        <dbReference type="ARBA" id="ARBA00022450"/>
    </source>
</evidence>
<evidence type="ECO:0000313" key="7">
    <source>
        <dbReference type="Proteomes" id="UP000070700"/>
    </source>
</evidence>
<dbReference type="Proteomes" id="UP000070700">
    <property type="component" value="Unassembled WGS sequence"/>
</dbReference>
<comment type="similarity">
    <text evidence="4">Belongs to the NRP synthetase family.</text>
</comment>
<dbReference type="STRING" id="149040.A0A194XTY3"/>
<evidence type="ECO:0000256" key="3">
    <source>
        <dbReference type="ARBA" id="ARBA00022598"/>
    </source>
</evidence>
<dbReference type="InParanoid" id="A0A194XTY3"/>
<dbReference type="InterPro" id="IPR006162">
    <property type="entry name" value="Ppantetheine_attach_site"/>
</dbReference>
<dbReference type="OrthoDB" id="3545537at2759"/>
<dbReference type="PROSITE" id="PS00012">
    <property type="entry name" value="PHOSPHOPANTETHEINE"/>
    <property type="match status" value="1"/>
</dbReference>
<evidence type="ECO:0000256" key="2">
    <source>
        <dbReference type="ARBA" id="ARBA00022553"/>
    </source>
</evidence>
<dbReference type="Pfam" id="PF00668">
    <property type="entry name" value="Condensation"/>
    <property type="match status" value="2"/>
</dbReference>
<dbReference type="Gene3D" id="3.30.559.10">
    <property type="entry name" value="Chloramphenicol acetyltransferase-like domain"/>
    <property type="match status" value="2"/>
</dbReference>
<protein>
    <submittedName>
        <fullName evidence="6">Condensation-domain-containing protein</fullName>
    </submittedName>
</protein>
<dbReference type="Pfam" id="PF00550">
    <property type="entry name" value="PP-binding"/>
    <property type="match status" value="2"/>
</dbReference>
<dbReference type="GeneID" id="28821066"/>
<accession>A0A194XTY3</accession>
<keyword evidence="1" id="KW-0596">Phosphopantetheine</keyword>
<dbReference type="EMBL" id="KQ947404">
    <property type="protein sequence ID" value="KUJ23668.1"/>
    <property type="molecule type" value="Genomic_DNA"/>
</dbReference>
<dbReference type="InterPro" id="IPR036736">
    <property type="entry name" value="ACP-like_sf"/>
</dbReference>
<sequence>MRNRQAIQRWVKECQETFEEIVQRLAGIKSETCYTLSDFPLLPMSYDGLHRMMTKTLPEAGVTQDNIEDIYPCAPLQEGLLISQLKTPSLYHVYAMFEVCSSPGGPPVDRKRLASAWQKVVDRHAALRTVFVDSVCKGAIFNQVVLKKVDSGLITIHCEETEAVEKLSSVSILNANYTKQPRLPHQSTICETTSGKIYLKTEVNHAVIDGTSANIILHDLTAAYHGELPDGPGPLFSNYIAYIKRRAPGESINFWKAYLEGASICNFPVQIEKLPKDRQVNAITMNFERFPALQDLGKKLNVTIANIMSAAWAFCLREYTKSDDVSFGYLTSGRDVPVHGVQGALGAFINILVCRVKFAKRATLDEIFKAVQNDYLQSLEHQHVSLAQVQHDLMSGRALFNTAVSIQSDRPSENQEKNHIIFKSILAHDPSEYSVTLNIRTLKGEEGVVIRYWTDVMSPDQAEGLSNMLGTVLDYFINKPDQLVEELDLSQYRKVPRPQLLLGAAPTNEPSIIPPPIIMSETQLRNIISECVREVMGQILSSEAFPAHAQGVRSDTVSVVKQETIHSMIDYAQLTTSPPPRPQMARASSANTIASIMQLSPVEQKLLSVWSELLQISKESIKKDDSFFKLGGDSIVAMQMVGMARDEDLALTVANIFTHPTFAEMAAVIRMAEEAQSPSSVAVARDYIEAHNSRSQAIQNAFYQRYSLLEAQDVDTFLQQNICPKVRSFRGGIVDVFPVTDFQALAITGALMESKWMLNYFYLEADGDINLKILKSAIARMVNAFDILRTVFTPYNNRFFQVVLRKLQPSFSVHDTEDLESFTTALQQQSRKNGPRPGESYLQFTVAQQKNSNRHRIIMRISHAQYDGVCLPSILSALQSGYEGHSIPETPDFSAYVRDAARQTTDEHYLYWKSLLKGSAMTEIVRRRGPNYSRGTEAPTNLKRVVRMPSLASEGITAATIIKAAWSLVLAKWSAQSDVVFGNVISGRNAHVPGVDRIIGPCVNMIPVRVNFQEDWTVLDLLHSIQDQQVTAMPYESLGFREIIKHCTSWPDWTNFSTVCQHQNIQRQTQIQLGDNEYTLGAIGSQEDFADLTVLSTPQEGNQIEISLIFTSNSGITLPFAEAMFEALCETAVSFPKDPMASLPPPPELSLMPQRTLDEVVTSAREDMSLDPKDLSRDELSTHSAMLTMIWRQILGEKTGQVTPIALEASFFELGGDIIGIAQVGSLLEQEGVKMGMEDLVDHPKMIEQISLIAAEVRKEKEALAAEAMVASVQDAPELPKKGLKGILEKSVKLAKKIRRRRDNEGHT</sequence>
<dbReference type="InterPro" id="IPR001242">
    <property type="entry name" value="Condensation_dom"/>
</dbReference>
<dbReference type="PROSITE" id="PS50075">
    <property type="entry name" value="CARRIER"/>
    <property type="match status" value="2"/>
</dbReference>
<dbReference type="FunFam" id="3.30.559.30:FF:000005">
    <property type="entry name" value="Nonribosomal peptide synthase Pes1"/>
    <property type="match status" value="1"/>
</dbReference>